<proteinExistence type="inferred from homology"/>
<accession>A0ABP9DBH7</accession>
<name>A0ABP9DBH7_9ACTN</name>
<evidence type="ECO:0000256" key="4">
    <source>
        <dbReference type="ARBA" id="ARBA00022448"/>
    </source>
</evidence>
<comment type="similarity">
    <text evidence="2 6">Belongs to the PqqB family.</text>
</comment>
<feature type="domain" description="Metallo-beta-lactamase" evidence="7">
    <location>
        <begin position="48"/>
        <end position="264"/>
    </location>
</feature>
<organism evidence="8 9">
    <name type="scientific">Kitasatospora terrestris</name>
    <dbReference type="NCBI Taxonomy" id="258051"/>
    <lineage>
        <taxon>Bacteria</taxon>
        <taxon>Bacillati</taxon>
        <taxon>Actinomycetota</taxon>
        <taxon>Actinomycetes</taxon>
        <taxon>Kitasatosporales</taxon>
        <taxon>Streptomycetaceae</taxon>
        <taxon>Kitasatospora</taxon>
    </lineage>
</organism>
<evidence type="ECO:0000256" key="3">
    <source>
        <dbReference type="ARBA" id="ARBA00015084"/>
    </source>
</evidence>
<comment type="pathway">
    <text evidence="1 6">Cofactor biosynthesis; pyrroloquinoline quinone biosynthesis.</text>
</comment>
<dbReference type="Gene3D" id="3.60.15.10">
    <property type="entry name" value="Ribonuclease Z/Hydroxyacylglutathione hydrolase-like"/>
    <property type="match status" value="1"/>
</dbReference>
<sequence>MKIRILGTAAGGGLPQWNCDCPGCATARRTGAHRTQDCLAVSADGEAWYLVNASPDLRGQLLAAPELAPAPGTRDTPLRGVLLTSAELDHTLGLPLLREAAELTVHAALPVRHTLHTAFPAGPLLASYTKVHWHTVAEGRTVELDGGLRAEPIALGGKRPRYATDLPGEQWQDRTDWVTGYRFTDAAGSARMVYAPGVAAWTPALDRAVDGADLVILDGTFATDDELTDRTGGARTSRDMGHLAIHDSLPHLARHRGPRHLYTHLDNTNPLNHPPGPATARALAEAGAAVATDGMLIEL</sequence>
<dbReference type="InterPro" id="IPR011842">
    <property type="entry name" value="PQQ_synth_PqqB"/>
</dbReference>
<dbReference type="NCBIfam" id="TIGR02108">
    <property type="entry name" value="PQQ_syn_pqqB"/>
    <property type="match status" value="1"/>
</dbReference>
<reference evidence="9" key="1">
    <citation type="journal article" date="2019" name="Int. J. Syst. Evol. Microbiol.">
        <title>The Global Catalogue of Microorganisms (GCM) 10K type strain sequencing project: providing services to taxonomists for standard genome sequencing and annotation.</title>
        <authorList>
            <consortium name="The Broad Institute Genomics Platform"/>
            <consortium name="The Broad Institute Genome Sequencing Center for Infectious Disease"/>
            <person name="Wu L."/>
            <person name="Ma J."/>
        </authorList>
    </citation>
    <scope>NUCLEOTIDE SEQUENCE [LARGE SCALE GENOMIC DNA]</scope>
    <source>
        <strain evidence="9">JCM 13006</strain>
    </source>
</reference>
<evidence type="ECO:0000256" key="6">
    <source>
        <dbReference type="HAMAP-Rule" id="MF_00653"/>
    </source>
</evidence>
<evidence type="ECO:0000313" key="8">
    <source>
        <dbReference type="EMBL" id="GAA4832063.1"/>
    </source>
</evidence>
<dbReference type="InterPro" id="IPR001279">
    <property type="entry name" value="Metallo-B-lactamas"/>
</dbReference>
<dbReference type="Pfam" id="PF12706">
    <property type="entry name" value="Lactamase_B_2"/>
    <property type="match status" value="1"/>
</dbReference>
<dbReference type="EMBL" id="BAABIS010000001">
    <property type="protein sequence ID" value="GAA4832063.1"/>
    <property type="molecule type" value="Genomic_DNA"/>
</dbReference>
<evidence type="ECO:0000256" key="5">
    <source>
        <dbReference type="ARBA" id="ARBA00022905"/>
    </source>
</evidence>
<keyword evidence="5 6" id="KW-0884">PQQ biosynthesis</keyword>
<evidence type="ECO:0000313" key="9">
    <source>
        <dbReference type="Proteomes" id="UP001501752"/>
    </source>
</evidence>
<dbReference type="SUPFAM" id="SSF56281">
    <property type="entry name" value="Metallo-hydrolase/oxidoreductase"/>
    <property type="match status" value="1"/>
</dbReference>
<comment type="function">
    <text evidence="6">May be involved in the transport of PQQ or its precursor to the periplasm.</text>
</comment>
<evidence type="ECO:0000256" key="2">
    <source>
        <dbReference type="ARBA" id="ARBA00008481"/>
    </source>
</evidence>
<evidence type="ECO:0000259" key="7">
    <source>
        <dbReference type="Pfam" id="PF12706"/>
    </source>
</evidence>
<dbReference type="PANTHER" id="PTHR42663">
    <property type="entry name" value="HYDROLASE C777.06C-RELATED-RELATED"/>
    <property type="match status" value="1"/>
</dbReference>
<dbReference type="PANTHER" id="PTHR42663:SF7">
    <property type="entry name" value="COENZYME PQQ SYNTHESIS PROTEIN B"/>
    <property type="match status" value="1"/>
</dbReference>
<comment type="caution">
    <text evidence="8">The sequence shown here is derived from an EMBL/GenBank/DDBJ whole genome shotgun (WGS) entry which is preliminary data.</text>
</comment>
<dbReference type="HAMAP" id="MF_00653">
    <property type="entry name" value="PQQ_syn_PqqB"/>
    <property type="match status" value="1"/>
</dbReference>
<protein>
    <recommendedName>
        <fullName evidence="3 6">Coenzyme PQQ synthesis protein B</fullName>
    </recommendedName>
    <alternativeName>
        <fullName evidence="6">Pyrroloquinoline quinone biosynthesis protein B</fullName>
    </alternativeName>
</protein>
<keyword evidence="9" id="KW-1185">Reference proteome</keyword>
<dbReference type="Proteomes" id="UP001501752">
    <property type="component" value="Unassembled WGS sequence"/>
</dbReference>
<evidence type="ECO:0000256" key="1">
    <source>
        <dbReference type="ARBA" id="ARBA00004886"/>
    </source>
</evidence>
<keyword evidence="4 6" id="KW-0813">Transport</keyword>
<gene>
    <name evidence="6 8" type="primary">pqqB</name>
    <name evidence="8" type="ORF">GCM10023235_02910</name>
</gene>
<dbReference type="RefSeq" id="WP_345694900.1">
    <property type="nucleotide sequence ID" value="NZ_BAABIS010000001.1"/>
</dbReference>
<dbReference type="InterPro" id="IPR036866">
    <property type="entry name" value="RibonucZ/Hydroxyglut_hydro"/>
</dbReference>